<reference evidence="2 3" key="1">
    <citation type="submission" date="2022-03" db="EMBL/GenBank/DDBJ databases">
        <title>Chryseobacterium sp. isolated from particulate matters in swine house.</title>
        <authorList>
            <person name="Won M."/>
            <person name="Kim S.-J."/>
            <person name="Kwon S.-W."/>
        </authorList>
    </citation>
    <scope>NUCLEOTIDE SEQUENCE [LARGE SCALE GENOMIC DNA]</scope>
    <source>
        <strain evidence="2 3">SC2-2</strain>
    </source>
</reference>
<gene>
    <name evidence="2" type="ORF">MTP09_14135</name>
</gene>
<dbReference type="EMBL" id="CP094532">
    <property type="protein sequence ID" value="UOE41021.1"/>
    <property type="molecule type" value="Genomic_DNA"/>
</dbReference>
<evidence type="ECO:0000256" key="1">
    <source>
        <dbReference type="SAM" id="MobiDB-lite"/>
    </source>
</evidence>
<feature type="compositionally biased region" description="Basic and acidic residues" evidence="1">
    <location>
        <begin position="263"/>
        <end position="273"/>
    </location>
</feature>
<name>A0ABY4BTH9_9FLAO</name>
<keyword evidence="2" id="KW-0131">Cell cycle</keyword>
<keyword evidence="2" id="KW-0132">Cell division</keyword>
<keyword evidence="3" id="KW-1185">Reference proteome</keyword>
<evidence type="ECO:0000313" key="3">
    <source>
        <dbReference type="Proteomes" id="UP000831460"/>
    </source>
</evidence>
<sequence>MKNKFRILKILTTVIIFGFLLSFSLRKFNDKSMEKVAVNMVKTKQPVYFIDEKDIREIVKKSNPTKRIGDINIPNLEKKLKQLPAVDSANVYLMLNGKLNLDIKQRVPVFRLNKGDRDFYVDEKGVEFPISKNYSFPCMLVTGDVKKSEYEKLAELVEKINHDEFSKKYFIGISKENGNYQLLTSEGNYKVEIGDLNNIDFKVKGFKTFVEKYLVYQQPEKYKKVSVKYDNQIVTTLNPNFKENDSVINAAKKELAKLPALTQKKEEAERKLNEQPVAKPTEKKPETKPKEKPKAAEPEKKKTESEPKPAAKKEAAPTKKEAPKKHETAKKETSKKTETKPKTPAKPAEKKTEPKPKAKVKIE</sequence>
<protein>
    <submittedName>
        <fullName evidence="2">Cell division protein FtsQ</fullName>
    </submittedName>
</protein>
<proteinExistence type="predicted"/>
<feature type="compositionally biased region" description="Basic and acidic residues" evidence="1">
    <location>
        <begin position="280"/>
        <end position="363"/>
    </location>
</feature>
<organism evidence="2 3">
    <name type="scientific">Chryseobacterium suipulveris</name>
    <dbReference type="NCBI Taxonomy" id="2929800"/>
    <lineage>
        <taxon>Bacteria</taxon>
        <taxon>Pseudomonadati</taxon>
        <taxon>Bacteroidota</taxon>
        <taxon>Flavobacteriia</taxon>
        <taxon>Flavobacteriales</taxon>
        <taxon>Weeksellaceae</taxon>
        <taxon>Chryseobacterium group</taxon>
        <taxon>Chryseobacterium</taxon>
    </lineage>
</organism>
<accession>A0ABY4BTH9</accession>
<dbReference type="RefSeq" id="WP_243549283.1">
    <property type="nucleotide sequence ID" value="NZ_CP094532.1"/>
</dbReference>
<dbReference type="Proteomes" id="UP000831460">
    <property type="component" value="Chromosome"/>
</dbReference>
<feature type="region of interest" description="Disordered" evidence="1">
    <location>
        <begin position="261"/>
        <end position="363"/>
    </location>
</feature>
<dbReference type="GO" id="GO:0051301">
    <property type="term" value="P:cell division"/>
    <property type="evidence" value="ECO:0007669"/>
    <property type="project" value="UniProtKB-KW"/>
</dbReference>
<evidence type="ECO:0000313" key="2">
    <source>
        <dbReference type="EMBL" id="UOE41021.1"/>
    </source>
</evidence>